<evidence type="ECO:0000256" key="1">
    <source>
        <dbReference type="ARBA" id="ARBA00010791"/>
    </source>
</evidence>
<dbReference type="PANTHER" id="PTHR24346:SF82">
    <property type="entry name" value="KP78A-RELATED"/>
    <property type="match status" value="1"/>
</dbReference>
<dbReference type="SUPFAM" id="SSF56112">
    <property type="entry name" value="Protein kinase-like (PK-like)"/>
    <property type="match status" value="1"/>
</dbReference>
<dbReference type="Gene3D" id="3.30.200.20">
    <property type="entry name" value="Phosphorylase Kinase, domain 1"/>
    <property type="match status" value="1"/>
</dbReference>
<dbReference type="Proteomes" id="UP000010091">
    <property type="component" value="Chromosome 11"/>
</dbReference>
<keyword evidence="2" id="KW-0723">Serine/threonine-protein kinase</keyword>
<dbReference type="GeneID" id="23885310"/>
<dbReference type="InterPro" id="IPR017441">
    <property type="entry name" value="Protein_kinase_ATP_BS"/>
</dbReference>
<evidence type="ECO:0000256" key="4">
    <source>
        <dbReference type="ARBA" id="ARBA00022741"/>
    </source>
</evidence>
<proteinExistence type="inferred from homology"/>
<keyword evidence="5 10" id="KW-0418">Kinase</keyword>
<dbReference type="VEuPathDB" id="FungiDB:CNAG_01612"/>
<feature type="region of interest" description="Disordered" evidence="8">
    <location>
        <begin position="509"/>
        <end position="611"/>
    </location>
</feature>
<dbReference type="AlphaFoldDB" id="J9VTP1"/>
<dbReference type="OrthoDB" id="6513151at2759"/>
<dbReference type="GO" id="GO:0035556">
    <property type="term" value="P:intracellular signal transduction"/>
    <property type="evidence" value="ECO:0007669"/>
    <property type="project" value="TreeGrafter"/>
</dbReference>
<feature type="compositionally biased region" description="Basic and acidic residues" evidence="8">
    <location>
        <begin position="601"/>
        <end position="611"/>
    </location>
</feature>
<dbReference type="InterPro" id="IPR011009">
    <property type="entry name" value="Kinase-like_dom_sf"/>
</dbReference>
<feature type="binding site" evidence="7">
    <location>
        <position position="45"/>
    </location>
    <ligand>
        <name>ATP</name>
        <dbReference type="ChEBI" id="CHEBI:30616"/>
    </ligand>
</feature>
<keyword evidence="3" id="KW-0808">Transferase</keyword>
<evidence type="ECO:0000256" key="6">
    <source>
        <dbReference type="ARBA" id="ARBA00022840"/>
    </source>
</evidence>
<dbReference type="PROSITE" id="PS50011">
    <property type="entry name" value="PROTEIN_KINASE_DOM"/>
    <property type="match status" value="1"/>
</dbReference>
<dbReference type="InterPro" id="IPR000719">
    <property type="entry name" value="Prot_kinase_dom"/>
</dbReference>
<feature type="compositionally biased region" description="Polar residues" evidence="8">
    <location>
        <begin position="543"/>
        <end position="563"/>
    </location>
</feature>
<evidence type="ECO:0000313" key="11">
    <source>
        <dbReference type="Proteomes" id="UP000010091"/>
    </source>
</evidence>
<dbReference type="GO" id="GO:0005524">
    <property type="term" value="F:ATP binding"/>
    <property type="evidence" value="ECO:0007669"/>
    <property type="project" value="UniProtKB-UniRule"/>
</dbReference>
<gene>
    <name evidence="10" type="ORF">CNAG_01612</name>
</gene>
<sequence length="611" mass="67996">MEAAQTPRGVLTHVGGWKLGKTLGRGAYAHVRLATHKNGHQAACKILPALHKDPEVPVTWDETIDAVEAHKEVVLLKALCGAGVEGIAGLEGMVEEGGWTYVFLTLYPCSISSLSKPWTSDAVVIFFRRLLHTVRNLHQLNVSHEDIKRSNVLADSQGFPMLVDFGFSHFKANGGYVKSAGGTLDYSSPEKTADKHYDPKANDVWALGILLTKILGIQHPYAHSYADDTSTTVKRRILTGDAKFHWKPDQLVPGGIAELVMGMLERDPQKRWTTMRILRHPWLRTKYPDPKPFQLPSYELRLLHRPSQGVIEDLCFLAYLNGEFALCETSLRIEELLEGKEPCWEKRWAGMLGSWSQRAEMDWQDIPTAITPLLKSRNSFTHVNGPTKAKGVEKSKGGILKEIHLLPNAQDPIPSGSNADIKKGLRPVRSRFYNMKNKDGAQNLLVCSLRPDIQIQTIHTQTVPQEKFVPDELMAITNNQAGKAKSGIVRIKKTKAKQKSKANFKIFISDTDNSGEGDEMIEKQQNQQGPRKLDKTGAKNPIASKSPTSATMVTKVGSVTSVPDEQMKGSYEFSRLGPLTRPSGLFLSKPDPPCAQRRSPRLQEEKRVDLN</sequence>
<dbReference type="SMART" id="SM00220">
    <property type="entry name" value="S_TKc"/>
    <property type="match status" value="1"/>
</dbReference>
<dbReference type="GO" id="GO:0004674">
    <property type="term" value="F:protein serine/threonine kinase activity"/>
    <property type="evidence" value="ECO:0007669"/>
    <property type="project" value="UniProtKB-KW"/>
</dbReference>
<comment type="similarity">
    <text evidence="1">Belongs to the protein kinase superfamily. CAMK Ser/Thr protein kinase family. NIM1 subfamily.</text>
</comment>
<protein>
    <submittedName>
        <fullName evidence="10">CAMK/CAMKL protein kinase</fullName>
    </submittedName>
</protein>
<dbReference type="KEGG" id="cng:CNAG_01612"/>
<keyword evidence="11" id="KW-1185">Reference proteome</keyword>
<evidence type="ECO:0000256" key="2">
    <source>
        <dbReference type="ARBA" id="ARBA00022527"/>
    </source>
</evidence>
<dbReference type="GO" id="GO:0005737">
    <property type="term" value="C:cytoplasm"/>
    <property type="evidence" value="ECO:0007669"/>
    <property type="project" value="TreeGrafter"/>
</dbReference>
<dbReference type="PROSITE" id="PS00107">
    <property type="entry name" value="PROTEIN_KINASE_ATP"/>
    <property type="match status" value="1"/>
</dbReference>
<evidence type="ECO:0000256" key="8">
    <source>
        <dbReference type="SAM" id="MobiDB-lite"/>
    </source>
</evidence>
<organism evidence="10 11">
    <name type="scientific">Cryptococcus neoformans (strain H99 / ATCC 208821 / CBS 10515 / FGSC 9487)</name>
    <name type="common">Cryptococcus neoformans var. grubii serotype A</name>
    <dbReference type="NCBI Taxonomy" id="235443"/>
    <lineage>
        <taxon>Eukaryota</taxon>
        <taxon>Fungi</taxon>
        <taxon>Dikarya</taxon>
        <taxon>Basidiomycota</taxon>
        <taxon>Agaricomycotina</taxon>
        <taxon>Tremellomycetes</taxon>
        <taxon>Tremellales</taxon>
        <taxon>Cryptococcaceae</taxon>
        <taxon>Cryptococcus</taxon>
        <taxon>Cryptococcus neoformans species complex</taxon>
    </lineage>
</organism>
<name>J9VTP1_CRYN9</name>
<dbReference type="Pfam" id="PF00069">
    <property type="entry name" value="Pkinase"/>
    <property type="match status" value="1"/>
</dbReference>
<evidence type="ECO:0000256" key="5">
    <source>
        <dbReference type="ARBA" id="ARBA00022777"/>
    </source>
</evidence>
<dbReference type="PANTHER" id="PTHR24346">
    <property type="entry name" value="MAP/MICROTUBULE AFFINITY-REGULATING KINASE"/>
    <property type="match status" value="1"/>
</dbReference>
<dbReference type="Gene3D" id="1.10.510.10">
    <property type="entry name" value="Transferase(Phosphotransferase) domain 1"/>
    <property type="match status" value="1"/>
</dbReference>
<evidence type="ECO:0000259" key="9">
    <source>
        <dbReference type="PROSITE" id="PS50011"/>
    </source>
</evidence>
<dbReference type="RefSeq" id="XP_012052387.1">
    <property type="nucleotide sequence ID" value="XM_012196997.1"/>
</dbReference>
<evidence type="ECO:0000313" key="10">
    <source>
        <dbReference type="EMBL" id="AFR97817.2"/>
    </source>
</evidence>
<keyword evidence="6 7" id="KW-0067">ATP-binding</keyword>
<evidence type="ECO:0000256" key="3">
    <source>
        <dbReference type="ARBA" id="ARBA00022679"/>
    </source>
</evidence>
<reference evidence="10 11" key="1">
    <citation type="journal article" date="2014" name="PLoS Genet.">
        <title>Analysis of the genome and transcriptome of Cryptococcus neoformans var. grubii reveals complex RNA expression and microevolution leading to virulence attenuation.</title>
        <authorList>
            <person name="Janbon G."/>
            <person name="Ormerod K.L."/>
            <person name="Paulet D."/>
            <person name="Byrnes E.J.III."/>
            <person name="Yadav V."/>
            <person name="Chatterjee G."/>
            <person name="Mullapudi N."/>
            <person name="Hon C.C."/>
            <person name="Billmyre R.B."/>
            <person name="Brunel F."/>
            <person name="Bahn Y.S."/>
            <person name="Chen W."/>
            <person name="Chen Y."/>
            <person name="Chow E.W."/>
            <person name="Coppee J.Y."/>
            <person name="Floyd-Averette A."/>
            <person name="Gaillardin C."/>
            <person name="Gerik K.J."/>
            <person name="Goldberg J."/>
            <person name="Gonzalez-Hilarion S."/>
            <person name="Gujja S."/>
            <person name="Hamlin J.L."/>
            <person name="Hsueh Y.P."/>
            <person name="Ianiri G."/>
            <person name="Jones S."/>
            <person name="Kodira C.D."/>
            <person name="Kozubowski L."/>
            <person name="Lam W."/>
            <person name="Marra M."/>
            <person name="Mesner L.D."/>
            <person name="Mieczkowski P.A."/>
            <person name="Moyrand F."/>
            <person name="Nielsen K."/>
            <person name="Proux C."/>
            <person name="Rossignol T."/>
            <person name="Schein J.E."/>
            <person name="Sun S."/>
            <person name="Wollschlaeger C."/>
            <person name="Wood I.A."/>
            <person name="Zeng Q."/>
            <person name="Neuveglise C."/>
            <person name="Newlon C.S."/>
            <person name="Perfect J.R."/>
            <person name="Lodge J.K."/>
            <person name="Idnurm A."/>
            <person name="Stajich J.E."/>
            <person name="Kronstad J.W."/>
            <person name="Sanyal K."/>
            <person name="Heitman J."/>
            <person name="Fraser J.A."/>
            <person name="Cuomo C.A."/>
            <person name="Dietrich F.S."/>
        </authorList>
    </citation>
    <scope>NUCLEOTIDE SEQUENCE [LARGE SCALE GENOMIC DNA]</scope>
    <source>
        <strain evidence="11">H99 / ATCC 208821 / CBS 10515 / FGSC 9487</strain>
    </source>
</reference>
<keyword evidence="4 7" id="KW-0547">Nucleotide-binding</keyword>
<accession>J9VTP1</accession>
<dbReference type="EMBL" id="CP003830">
    <property type="protein sequence ID" value="AFR97817.2"/>
    <property type="molecule type" value="Genomic_DNA"/>
</dbReference>
<evidence type="ECO:0000256" key="7">
    <source>
        <dbReference type="PROSITE-ProRule" id="PRU10141"/>
    </source>
</evidence>
<feature type="domain" description="Protein kinase" evidence="9">
    <location>
        <begin position="17"/>
        <end position="283"/>
    </location>
</feature>